<protein>
    <recommendedName>
        <fullName evidence="1">Rv3660c-like CheY-like N-terminal domain-containing protein</fullName>
    </recommendedName>
</protein>
<dbReference type="Proteomes" id="UP000487268">
    <property type="component" value="Unassembled WGS sequence"/>
</dbReference>
<dbReference type="SUPFAM" id="SSF52172">
    <property type="entry name" value="CheY-like"/>
    <property type="match status" value="1"/>
</dbReference>
<comment type="caution">
    <text evidence="2">The sequence shown here is derived from an EMBL/GenBank/DDBJ whole genome shotgun (WGS) entry which is preliminary data.</text>
</comment>
<dbReference type="OrthoDB" id="3252838at2"/>
<dbReference type="PANTHER" id="PTHR43384">
    <property type="entry name" value="SEPTUM SITE-DETERMINING PROTEIN MIND HOMOLOG, CHLOROPLASTIC-RELATED"/>
    <property type="match status" value="1"/>
</dbReference>
<dbReference type="GO" id="GO:0016887">
    <property type="term" value="F:ATP hydrolysis activity"/>
    <property type="evidence" value="ECO:0007669"/>
    <property type="project" value="TreeGrafter"/>
</dbReference>
<accession>A0A7K0BXV9</accession>
<organism evidence="2 3">
    <name type="scientific">Actinomadura macrotermitis</name>
    <dbReference type="NCBI Taxonomy" id="2585200"/>
    <lineage>
        <taxon>Bacteria</taxon>
        <taxon>Bacillati</taxon>
        <taxon>Actinomycetota</taxon>
        <taxon>Actinomycetes</taxon>
        <taxon>Streptosporangiales</taxon>
        <taxon>Thermomonosporaceae</taxon>
        <taxon>Actinomadura</taxon>
    </lineage>
</organism>
<dbReference type="InterPro" id="IPR017746">
    <property type="entry name" value="Cellulose_synthase_operon_BcsQ"/>
</dbReference>
<keyword evidence="3" id="KW-1185">Reference proteome</keyword>
<evidence type="ECO:0000313" key="3">
    <source>
        <dbReference type="Proteomes" id="UP000487268"/>
    </source>
</evidence>
<dbReference type="EMBL" id="WEGH01000002">
    <property type="protein sequence ID" value="MQY05474.1"/>
    <property type="molecule type" value="Genomic_DNA"/>
</dbReference>
<proteinExistence type="predicted"/>
<dbReference type="GO" id="GO:0005524">
    <property type="term" value="F:ATP binding"/>
    <property type="evidence" value="ECO:0007669"/>
    <property type="project" value="TreeGrafter"/>
</dbReference>
<evidence type="ECO:0000259" key="1">
    <source>
        <dbReference type="Pfam" id="PF26563"/>
    </source>
</evidence>
<dbReference type="RefSeq" id="WP_153533536.1">
    <property type="nucleotide sequence ID" value="NZ_WEGH01000002.1"/>
</dbReference>
<gene>
    <name evidence="2" type="ORF">ACRB68_35500</name>
</gene>
<evidence type="ECO:0000313" key="2">
    <source>
        <dbReference type="EMBL" id="MQY05474.1"/>
    </source>
</evidence>
<dbReference type="AlphaFoldDB" id="A0A7K0BXV9"/>
<dbReference type="NCBIfam" id="TIGR03815">
    <property type="entry name" value="CpaE_hom_Actino"/>
    <property type="match status" value="1"/>
</dbReference>
<dbReference type="GO" id="GO:0051782">
    <property type="term" value="P:negative regulation of cell division"/>
    <property type="evidence" value="ECO:0007669"/>
    <property type="project" value="TreeGrafter"/>
</dbReference>
<dbReference type="PANTHER" id="PTHR43384:SF11">
    <property type="entry name" value="SEPTUM SITE DETERMINING PROTEIN"/>
    <property type="match status" value="1"/>
</dbReference>
<feature type="domain" description="Rv3660c-like CheY-like N-terminal" evidence="1">
    <location>
        <begin position="8"/>
        <end position="113"/>
    </location>
</feature>
<sequence>MTVAALIITSDPSIADDLLRLAAAASAEAEVVRSAFQARDGWSSPPLVLVGGDMAHQVAALPRRPGVVLVTRPSDAEGHQRALHAGAQDLALLPDHEPWLIDRLASAAEPPAGQGTVVCVCGARGGVGGSVLAAALGLTAARAGRRTLLVDGDPYGGGLDLVLGLEEQPGARWPDLASRRGRLSATTLREALPGLGDLSVLSWRPDEPVSLPEEPVRSVLDAAVRGYDLTIVDIPRQPSDLTRTCLGKADVVYLLVPCEIRATLAVGALKGAFTTADVRLVVTTSGSLTPDVLAQALEMTPAAVLHQDRRVLSALDAGELPHALGKGPLADLCGHLLAGLAPRREAA</sequence>
<dbReference type="GO" id="GO:0005829">
    <property type="term" value="C:cytosol"/>
    <property type="evidence" value="ECO:0007669"/>
    <property type="project" value="TreeGrafter"/>
</dbReference>
<dbReference type="Pfam" id="PF26563">
    <property type="entry name" value="Rv3660c_N"/>
    <property type="match status" value="1"/>
</dbReference>
<reference evidence="2 3" key="1">
    <citation type="submission" date="2019-10" db="EMBL/GenBank/DDBJ databases">
        <title>Actinomadura rubteroloni sp. nov. and Actinomadura macrotermitis sp. nov., isolated from the gut of fungus growing-termite Macrotermes natalensis.</title>
        <authorList>
            <person name="Benndorf R."/>
            <person name="Martin K."/>
            <person name="Kuefner M."/>
            <person name="De Beer W."/>
            <person name="Kaster A.-K."/>
            <person name="Vollmers J."/>
            <person name="Poulsen M."/>
            <person name="Beemelmanns C."/>
        </authorList>
    </citation>
    <scope>NUCLEOTIDE SEQUENCE [LARGE SCALE GENOMIC DNA]</scope>
    <source>
        <strain evidence="2 3">RB68</strain>
    </source>
</reference>
<dbReference type="InterPro" id="IPR011006">
    <property type="entry name" value="CheY-like_superfamily"/>
</dbReference>
<dbReference type="Pfam" id="PF06564">
    <property type="entry name" value="CBP_BcsQ"/>
    <property type="match status" value="1"/>
</dbReference>
<dbReference type="SUPFAM" id="SSF52540">
    <property type="entry name" value="P-loop containing nucleoside triphosphate hydrolases"/>
    <property type="match status" value="1"/>
</dbReference>
<dbReference type="InterPro" id="IPR050625">
    <property type="entry name" value="ParA/MinD_ATPase"/>
</dbReference>
<dbReference type="InterPro" id="IPR059050">
    <property type="entry name" value="Rv3660c_N"/>
</dbReference>
<dbReference type="GO" id="GO:0009898">
    <property type="term" value="C:cytoplasmic side of plasma membrane"/>
    <property type="evidence" value="ECO:0007669"/>
    <property type="project" value="TreeGrafter"/>
</dbReference>
<dbReference type="Gene3D" id="3.40.50.300">
    <property type="entry name" value="P-loop containing nucleotide triphosphate hydrolases"/>
    <property type="match status" value="1"/>
</dbReference>
<dbReference type="InterPro" id="IPR022521">
    <property type="entry name" value="Rv3660c"/>
</dbReference>
<dbReference type="InterPro" id="IPR027417">
    <property type="entry name" value="P-loop_NTPase"/>
</dbReference>
<name>A0A7K0BXV9_9ACTN</name>